<dbReference type="HOGENOM" id="CLU_2062190_0_0_1"/>
<proteinExistence type="predicted"/>
<dbReference type="RefSeq" id="XP_002796184.2">
    <property type="nucleotide sequence ID" value="XM_002796138.2"/>
</dbReference>
<evidence type="ECO:0000313" key="2">
    <source>
        <dbReference type="Proteomes" id="UP000002059"/>
    </source>
</evidence>
<dbReference type="AlphaFoldDB" id="C1GU77"/>
<dbReference type="EMBL" id="KN293995">
    <property type="protein sequence ID" value="EEH39883.2"/>
    <property type="molecule type" value="Genomic_DNA"/>
</dbReference>
<accession>C1GU77</accession>
<organism evidence="1 2">
    <name type="scientific">Paracoccidioides lutzii (strain ATCC MYA-826 / Pb01)</name>
    <name type="common">Paracoccidioides brasiliensis</name>
    <dbReference type="NCBI Taxonomy" id="502779"/>
    <lineage>
        <taxon>Eukaryota</taxon>
        <taxon>Fungi</taxon>
        <taxon>Dikarya</taxon>
        <taxon>Ascomycota</taxon>
        <taxon>Pezizomycotina</taxon>
        <taxon>Eurotiomycetes</taxon>
        <taxon>Eurotiomycetidae</taxon>
        <taxon>Onygenales</taxon>
        <taxon>Ajellomycetaceae</taxon>
        <taxon>Paracoccidioides</taxon>
    </lineage>
</organism>
<dbReference type="Proteomes" id="UP000002059">
    <property type="component" value="Partially assembled WGS sequence"/>
</dbReference>
<evidence type="ECO:0000313" key="1">
    <source>
        <dbReference type="EMBL" id="EEH39883.2"/>
    </source>
</evidence>
<sequence>MTALSLAARRSPLASRTVRCGARAACACCVWSAECGVAPNPINATVAKELNQAMRVGLHRVRIREQKGKNRRTAGFTHIVSIARKAPQQVAESSLNPNGRDALKAELCKLEKLLCSIQE</sequence>
<dbReference type="GeneID" id="9099570"/>
<protein>
    <submittedName>
        <fullName evidence="1">Uncharacterized protein</fullName>
    </submittedName>
</protein>
<dbReference type="VEuPathDB" id="FungiDB:PAAG_02072"/>
<dbReference type="KEGG" id="pbl:PAAG_02072"/>
<name>C1GU77_PARBA</name>
<gene>
    <name evidence="1" type="ORF">PAAG_02072</name>
</gene>
<reference evidence="1 2" key="1">
    <citation type="journal article" date="2011" name="PLoS Genet.">
        <title>Comparative genomic analysis of human fungal pathogens causing paracoccidioidomycosis.</title>
        <authorList>
            <person name="Desjardins C.A."/>
            <person name="Champion M.D."/>
            <person name="Holder J.W."/>
            <person name="Muszewska A."/>
            <person name="Goldberg J."/>
            <person name="Bailao A.M."/>
            <person name="Brigido M.M."/>
            <person name="Ferreira M.E."/>
            <person name="Garcia A.M."/>
            <person name="Grynberg M."/>
            <person name="Gujja S."/>
            <person name="Heiman D.I."/>
            <person name="Henn M.R."/>
            <person name="Kodira C.D."/>
            <person name="Leon-Narvaez H."/>
            <person name="Longo L.V."/>
            <person name="Ma L.J."/>
            <person name="Malavazi I."/>
            <person name="Matsuo A.L."/>
            <person name="Morais F.V."/>
            <person name="Pereira M."/>
            <person name="Rodriguez-Brito S."/>
            <person name="Sakthikumar S."/>
            <person name="Salem-Izacc S.M."/>
            <person name="Sykes S.M."/>
            <person name="Teixeira M.M."/>
            <person name="Vallejo M.C."/>
            <person name="Walter M.E."/>
            <person name="Yandava C."/>
            <person name="Young S."/>
            <person name="Zeng Q."/>
            <person name="Zucker J."/>
            <person name="Felipe M.S."/>
            <person name="Goldman G.H."/>
            <person name="Haas B.J."/>
            <person name="McEwen J.G."/>
            <person name="Nino-Vega G."/>
            <person name="Puccia R."/>
            <person name="San-Blas G."/>
            <person name="Soares C.M."/>
            <person name="Birren B.W."/>
            <person name="Cuomo C.A."/>
        </authorList>
    </citation>
    <scope>NUCLEOTIDE SEQUENCE [LARGE SCALE GENOMIC DNA]</scope>
    <source>
        <strain evidence="2">ATCC MYA-826 / Pb01</strain>
    </source>
</reference>
<keyword evidence="2" id="KW-1185">Reference proteome</keyword>